<evidence type="ECO:0000256" key="7">
    <source>
        <dbReference type="ARBA" id="ARBA00023136"/>
    </source>
</evidence>
<organism evidence="10 11">
    <name type="scientific">Gracilariopsis chorda</name>
    <dbReference type="NCBI Taxonomy" id="448386"/>
    <lineage>
        <taxon>Eukaryota</taxon>
        <taxon>Rhodophyta</taxon>
        <taxon>Florideophyceae</taxon>
        <taxon>Rhodymeniophycidae</taxon>
        <taxon>Gracilariales</taxon>
        <taxon>Gracilariaceae</taxon>
        <taxon>Gracilariopsis</taxon>
    </lineage>
</organism>
<gene>
    <name evidence="10" type="ORF">BWQ96_01093</name>
</gene>
<accession>A0A2V3J435</accession>
<keyword evidence="7 9" id="KW-0472">Membrane</keyword>
<keyword evidence="4" id="KW-0256">Endoplasmic reticulum</keyword>
<keyword evidence="10" id="KW-0808">Transferase</keyword>
<evidence type="ECO:0000256" key="4">
    <source>
        <dbReference type="ARBA" id="ARBA00022824"/>
    </source>
</evidence>
<dbReference type="PANTHER" id="PTHR47084">
    <property type="entry name" value="SERINE PALMITOYLTRANSFERASE SMALL SUBUNIT A"/>
    <property type="match status" value="1"/>
</dbReference>
<feature type="transmembrane region" description="Helical" evidence="9">
    <location>
        <begin position="58"/>
        <end position="76"/>
    </location>
</feature>
<keyword evidence="11" id="KW-1185">Reference proteome</keyword>
<evidence type="ECO:0000256" key="5">
    <source>
        <dbReference type="ARBA" id="ARBA00022989"/>
    </source>
</evidence>
<comment type="pathway">
    <text evidence="2">Lipid metabolism.</text>
</comment>
<reference evidence="10 11" key="1">
    <citation type="journal article" date="2018" name="Mol. Biol. Evol.">
        <title>Analysis of the draft genome of the red seaweed Gracilariopsis chorda provides insights into genome size evolution in Rhodophyta.</title>
        <authorList>
            <person name="Lee J."/>
            <person name="Yang E.C."/>
            <person name="Graf L."/>
            <person name="Yang J.H."/>
            <person name="Qiu H."/>
            <person name="Zel Zion U."/>
            <person name="Chan C.X."/>
            <person name="Stephens T.G."/>
            <person name="Weber A.P.M."/>
            <person name="Boo G.H."/>
            <person name="Boo S.M."/>
            <person name="Kim K.M."/>
            <person name="Shin Y."/>
            <person name="Jung M."/>
            <person name="Lee S.J."/>
            <person name="Yim H.S."/>
            <person name="Lee J.H."/>
            <person name="Bhattacharya D."/>
            <person name="Yoon H.S."/>
        </authorList>
    </citation>
    <scope>NUCLEOTIDE SEQUENCE [LARGE SCALE GENOMIC DNA]</scope>
    <source>
        <strain evidence="10 11">SKKU-2015</strain>
        <tissue evidence="10">Whole body</tissue>
    </source>
</reference>
<dbReference type="Proteomes" id="UP000247409">
    <property type="component" value="Unassembled WGS sequence"/>
</dbReference>
<dbReference type="PANTHER" id="PTHR47084:SF1">
    <property type="entry name" value="SERINE PALMITOYLTRANSFERASE SMALL SUBUNIT A"/>
    <property type="match status" value="1"/>
</dbReference>
<dbReference type="InterPro" id="IPR051900">
    <property type="entry name" value="SPT_small_subunit"/>
</dbReference>
<keyword evidence="6" id="KW-0443">Lipid metabolism</keyword>
<evidence type="ECO:0000256" key="6">
    <source>
        <dbReference type="ARBA" id="ARBA00023098"/>
    </source>
</evidence>
<evidence type="ECO:0000256" key="1">
    <source>
        <dbReference type="ARBA" id="ARBA00004477"/>
    </source>
</evidence>
<name>A0A2V3J435_9FLOR</name>
<dbReference type="OrthoDB" id="202672at2759"/>
<dbReference type="AlphaFoldDB" id="A0A2V3J435"/>
<evidence type="ECO:0000313" key="10">
    <source>
        <dbReference type="EMBL" id="PXF49144.1"/>
    </source>
</evidence>
<dbReference type="GO" id="GO:0004758">
    <property type="term" value="F:serine C-palmitoyltransferase activity"/>
    <property type="evidence" value="ECO:0007669"/>
    <property type="project" value="TreeGrafter"/>
</dbReference>
<comment type="similarity">
    <text evidence="8">Belongs to the SPTSS family. SPTSSA subfamily.</text>
</comment>
<evidence type="ECO:0000256" key="2">
    <source>
        <dbReference type="ARBA" id="ARBA00005189"/>
    </source>
</evidence>
<comment type="subcellular location">
    <subcellularLocation>
        <location evidence="1">Endoplasmic reticulum membrane</location>
        <topology evidence="1">Multi-pass membrane protein</topology>
    </subcellularLocation>
</comment>
<dbReference type="GO" id="GO:0046513">
    <property type="term" value="P:ceramide biosynthetic process"/>
    <property type="evidence" value="ECO:0007669"/>
    <property type="project" value="TreeGrafter"/>
</dbReference>
<protein>
    <submittedName>
        <fullName evidence="10">Serine palmitoyltransferase small subunit A</fullName>
    </submittedName>
</protein>
<evidence type="ECO:0000256" key="9">
    <source>
        <dbReference type="SAM" id="Phobius"/>
    </source>
</evidence>
<keyword evidence="5 9" id="KW-1133">Transmembrane helix</keyword>
<evidence type="ECO:0000256" key="3">
    <source>
        <dbReference type="ARBA" id="ARBA00022692"/>
    </source>
</evidence>
<sequence length="92" mass="10790">MTRPTSYTESATADEEFEDETVVVQPPRTRSFKESVSLWVYRYNLSTALYMLEPWERALFNIVVISILAYTVYGLYYSALHPLFERIATSYM</sequence>
<dbReference type="GO" id="GO:0005789">
    <property type="term" value="C:endoplasmic reticulum membrane"/>
    <property type="evidence" value="ECO:0007669"/>
    <property type="project" value="UniProtKB-SubCell"/>
</dbReference>
<dbReference type="GO" id="GO:0017059">
    <property type="term" value="C:serine palmitoyltransferase complex"/>
    <property type="evidence" value="ECO:0007669"/>
    <property type="project" value="TreeGrafter"/>
</dbReference>
<dbReference type="EMBL" id="NBIV01000008">
    <property type="protein sequence ID" value="PXF49144.1"/>
    <property type="molecule type" value="Genomic_DNA"/>
</dbReference>
<comment type="caution">
    <text evidence="10">The sequence shown here is derived from an EMBL/GenBank/DDBJ whole genome shotgun (WGS) entry which is preliminary data.</text>
</comment>
<keyword evidence="3 9" id="KW-0812">Transmembrane</keyword>
<proteinExistence type="inferred from homology"/>
<evidence type="ECO:0000313" key="11">
    <source>
        <dbReference type="Proteomes" id="UP000247409"/>
    </source>
</evidence>
<dbReference type="Pfam" id="PF11779">
    <property type="entry name" value="SPT_ssu-like"/>
    <property type="match status" value="1"/>
</dbReference>
<dbReference type="InterPro" id="IPR024512">
    <property type="entry name" value="Ser_palmitoyltrfase_ssu-like"/>
</dbReference>
<evidence type="ECO:0000256" key="8">
    <source>
        <dbReference type="ARBA" id="ARBA00038370"/>
    </source>
</evidence>